<feature type="domain" description="AB hydrolase-1" evidence="4">
    <location>
        <begin position="63"/>
        <end position="331"/>
    </location>
</feature>
<dbReference type="PANTHER" id="PTHR43798">
    <property type="entry name" value="MONOACYLGLYCEROL LIPASE"/>
    <property type="match status" value="1"/>
</dbReference>
<dbReference type="GO" id="GO:0016020">
    <property type="term" value="C:membrane"/>
    <property type="evidence" value="ECO:0007669"/>
    <property type="project" value="TreeGrafter"/>
</dbReference>
<proteinExistence type="inferred from homology"/>
<dbReference type="PRINTS" id="PR00793">
    <property type="entry name" value="PROAMNOPTASE"/>
</dbReference>
<keyword evidence="3" id="KW-0732">Signal</keyword>
<dbReference type="EMBL" id="SLWY01000012">
    <property type="protein sequence ID" value="TCO80744.1"/>
    <property type="molecule type" value="Genomic_DNA"/>
</dbReference>
<feature type="signal peptide" evidence="3">
    <location>
        <begin position="1"/>
        <end position="25"/>
    </location>
</feature>
<dbReference type="InterPro" id="IPR050266">
    <property type="entry name" value="AB_hydrolase_sf"/>
</dbReference>
<comment type="caution">
    <text evidence="5">The sequence shown here is derived from an EMBL/GenBank/DDBJ whole genome shotgun (WGS) entry which is preliminary data.</text>
</comment>
<evidence type="ECO:0000313" key="6">
    <source>
        <dbReference type="Proteomes" id="UP000295765"/>
    </source>
</evidence>
<protein>
    <submittedName>
        <fullName evidence="5">Pimeloyl-ACP methyl ester carboxylesterase</fullName>
    </submittedName>
</protein>
<dbReference type="PANTHER" id="PTHR43798:SF31">
    <property type="entry name" value="AB HYDROLASE SUPERFAMILY PROTEIN YCLE"/>
    <property type="match status" value="1"/>
</dbReference>
<dbReference type="Proteomes" id="UP000295765">
    <property type="component" value="Unassembled WGS sequence"/>
</dbReference>
<evidence type="ECO:0000256" key="1">
    <source>
        <dbReference type="ARBA" id="ARBA00010088"/>
    </source>
</evidence>
<dbReference type="OrthoDB" id="9796770at2"/>
<keyword evidence="2" id="KW-0378">Hydrolase</keyword>
<evidence type="ECO:0000256" key="2">
    <source>
        <dbReference type="ARBA" id="ARBA00022801"/>
    </source>
</evidence>
<keyword evidence="6" id="KW-1185">Reference proteome</keyword>
<organism evidence="5 6">
    <name type="scientific">Plasticicumulans lactativorans</name>
    <dbReference type="NCBI Taxonomy" id="1133106"/>
    <lineage>
        <taxon>Bacteria</taxon>
        <taxon>Pseudomonadati</taxon>
        <taxon>Pseudomonadota</taxon>
        <taxon>Gammaproteobacteria</taxon>
        <taxon>Candidatus Competibacteraceae</taxon>
        <taxon>Plasticicumulans</taxon>
    </lineage>
</organism>
<comment type="similarity">
    <text evidence="1">Belongs to the peptidase S33 family.</text>
</comment>
<dbReference type="SUPFAM" id="SSF53474">
    <property type="entry name" value="alpha/beta-Hydrolases"/>
    <property type="match status" value="1"/>
</dbReference>
<dbReference type="InterPro" id="IPR000073">
    <property type="entry name" value="AB_hydrolase_1"/>
</dbReference>
<reference evidence="5 6" key="1">
    <citation type="submission" date="2019-03" db="EMBL/GenBank/DDBJ databases">
        <title>Genomic Encyclopedia of Type Strains, Phase IV (KMG-IV): sequencing the most valuable type-strain genomes for metagenomic binning, comparative biology and taxonomic classification.</title>
        <authorList>
            <person name="Goeker M."/>
        </authorList>
    </citation>
    <scope>NUCLEOTIDE SEQUENCE [LARGE SCALE GENOMIC DNA]</scope>
    <source>
        <strain evidence="5 6">DSM 25287</strain>
    </source>
</reference>
<dbReference type="GO" id="GO:0008233">
    <property type="term" value="F:peptidase activity"/>
    <property type="evidence" value="ECO:0007669"/>
    <property type="project" value="InterPro"/>
</dbReference>
<dbReference type="AlphaFoldDB" id="A0A4R2L2N6"/>
<dbReference type="RefSeq" id="WP_132542973.1">
    <property type="nucleotide sequence ID" value="NZ_SLWY01000012.1"/>
</dbReference>
<gene>
    <name evidence="5" type="ORF">EV699_11279</name>
</gene>
<sequence>MKPDRSARLRPLVACIALMLGACHATERLPFACAGNAIDDTQQVSAGDASLYLLVRGRRCDAPLLLWLHGGPGGAQTPLFRLYDAALEDGFLVAYWDQRGAGLSYDPEADPTQLSIERHLGDLDRIVDRLRARYGKRRLALVGHSWGSALGLLYAQRHPGKVAVVVGVNPLVSGLRAQQGQYAFARARAAERGDHEALERLRAIGEPPLAAADELRLQALVDRYGGYFHRRPSFTWAVIAGIASGYIAPWDIPSYIRANEVSLAAMQDELNALDLGRQLTSIAVPVVFMLGRYDRQLDAQQAADYVEGLSAPAKRLIWFEHSAHHIPFEEPERFVTALGAVLKAFDE</sequence>
<dbReference type="Pfam" id="PF00561">
    <property type="entry name" value="Abhydrolase_1"/>
    <property type="match status" value="1"/>
</dbReference>
<evidence type="ECO:0000313" key="5">
    <source>
        <dbReference type="EMBL" id="TCO80744.1"/>
    </source>
</evidence>
<accession>A0A4R2L2N6</accession>
<name>A0A4R2L2N6_9GAMM</name>
<evidence type="ECO:0000259" key="4">
    <source>
        <dbReference type="Pfam" id="PF00561"/>
    </source>
</evidence>
<evidence type="ECO:0000256" key="3">
    <source>
        <dbReference type="SAM" id="SignalP"/>
    </source>
</evidence>
<dbReference type="InterPro" id="IPR002410">
    <property type="entry name" value="Peptidase_S33"/>
</dbReference>
<dbReference type="GO" id="GO:0006508">
    <property type="term" value="P:proteolysis"/>
    <property type="evidence" value="ECO:0007669"/>
    <property type="project" value="InterPro"/>
</dbReference>
<dbReference type="Gene3D" id="3.40.50.1820">
    <property type="entry name" value="alpha/beta hydrolase"/>
    <property type="match status" value="1"/>
</dbReference>
<feature type="chain" id="PRO_5020245462" evidence="3">
    <location>
        <begin position="26"/>
        <end position="347"/>
    </location>
</feature>
<dbReference type="InterPro" id="IPR029058">
    <property type="entry name" value="AB_hydrolase_fold"/>
</dbReference>
<dbReference type="PROSITE" id="PS51257">
    <property type="entry name" value="PROKAR_LIPOPROTEIN"/>
    <property type="match status" value="1"/>
</dbReference>